<proteinExistence type="predicted"/>
<keyword evidence="1" id="KW-1133">Transmembrane helix</keyword>
<reference evidence="2 3" key="1">
    <citation type="journal article" date="2019" name="Nat. Microbiol.">
        <title>Wide diversity of methane and short-chain alkane metabolisms in uncultured archaea.</title>
        <authorList>
            <person name="Borrel G."/>
            <person name="Adam P.S."/>
            <person name="McKay L.J."/>
            <person name="Chen L.X."/>
            <person name="Sierra-Garcia I.N."/>
            <person name="Sieber C.M."/>
            <person name="Letourneur Q."/>
            <person name="Ghozlane A."/>
            <person name="Andersen G.L."/>
            <person name="Li W.J."/>
            <person name="Hallam S.J."/>
            <person name="Muyzer G."/>
            <person name="de Oliveira V.M."/>
            <person name="Inskeep W.P."/>
            <person name="Banfield J.F."/>
            <person name="Gribaldo S."/>
        </authorList>
    </citation>
    <scope>NUCLEOTIDE SEQUENCE [LARGE SCALE GENOMIC DNA]</scope>
    <source>
        <strain evidence="2">NM1b</strain>
    </source>
</reference>
<feature type="transmembrane region" description="Helical" evidence="1">
    <location>
        <begin position="32"/>
        <end position="49"/>
    </location>
</feature>
<dbReference type="AlphaFoldDB" id="A0A520KUF4"/>
<sequence length="120" mass="12730">MSERREHEFAGLAFVACMFIGAGIGLAFDRPDVGGCIGMGIGFLAMAIIHTKKVKPTPITIRLPKSLGQVALSIIGTLIIICGLCLLYNPDLLYPYVAGIGIVIVGVVILLSGLIGWYKN</sequence>
<keyword evidence="1" id="KW-0812">Transmembrane</keyword>
<evidence type="ECO:0000313" key="2">
    <source>
        <dbReference type="EMBL" id="RZN66324.1"/>
    </source>
</evidence>
<organism evidence="2 3">
    <name type="scientific">Candidatus Methanolliviera hydrocarbonicum</name>
    <dbReference type="NCBI Taxonomy" id="2491085"/>
    <lineage>
        <taxon>Archaea</taxon>
        <taxon>Methanobacteriati</taxon>
        <taxon>Methanobacteriota</taxon>
        <taxon>Candidatus Methanoliparia</taxon>
        <taxon>Candidatus Methanoliparales</taxon>
        <taxon>Candidatus Methanollivieraceae</taxon>
        <taxon>Candidatus Methanolliviera</taxon>
    </lineage>
</organism>
<name>A0A520KUF4_9EURY</name>
<evidence type="ECO:0000313" key="3">
    <source>
        <dbReference type="Proteomes" id="UP000320766"/>
    </source>
</evidence>
<feature type="transmembrane region" description="Helical" evidence="1">
    <location>
        <begin position="9"/>
        <end position="26"/>
    </location>
</feature>
<feature type="transmembrane region" description="Helical" evidence="1">
    <location>
        <begin position="70"/>
        <end position="90"/>
    </location>
</feature>
<feature type="transmembrane region" description="Helical" evidence="1">
    <location>
        <begin position="96"/>
        <end position="118"/>
    </location>
</feature>
<accession>A0A520KUF4</accession>
<comment type="caution">
    <text evidence="2">The sequence shown here is derived from an EMBL/GenBank/DDBJ whole genome shotgun (WGS) entry which is preliminary data.</text>
</comment>
<protein>
    <submittedName>
        <fullName evidence="2">Uncharacterized protein</fullName>
    </submittedName>
</protein>
<dbReference type="Proteomes" id="UP000320766">
    <property type="component" value="Unassembled WGS sequence"/>
</dbReference>
<gene>
    <name evidence="2" type="ORF">EF807_08595</name>
</gene>
<evidence type="ECO:0000256" key="1">
    <source>
        <dbReference type="SAM" id="Phobius"/>
    </source>
</evidence>
<dbReference type="EMBL" id="RXIL01000166">
    <property type="protein sequence ID" value="RZN66324.1"/>
    <property type="molecule type" value="Genomic_DNA"/>
</dbReference>
<keyword evidence="1" id="KW-0472">Membrane</keyword>